<sequence>MAEQERFQTLPGLLQILSGGAPGADQVTERLVLDGRHVDRRQVAGAQRTHQFCSIASVGLDALARLPGNQ</sequence>
<comment type="caution">
    <text evidence="1">The sequence shown here is derived from an EMBL/GenBank/DDBJ whole genome shotgun (WGS) entry which is preliminary data.</text>
</comment>
<proteinExistence type="predicted"/>
<organism evidence="1 2">
    <name type="scientific">Caballeronia novacaledonica</name>
    <dbReference type="NCBI Taxonomy" id="1544861"/>
    <lineage>
        <taxon>Bacteria</taxon>
        <taxon>Pseudomonadati</taxon>
        <taxon>Pseudomonadota</taxon>
        <taxon>Betaproteobacteria</taxon>
        <taxon>Burkholderiales</taxon>
        <taxon>Burkholderiaceae</taxon>
        <taxon>Caballeronia</taxon>
    </lineage>
</organism>
<evidence type="ECO:0000313" key="2">
    <source>
        <dbReference type="Proteomes" id="UP001055111"/>
    </source>
</evidence>
<dbReference type="EMBL" id="BPUS01000022">
    <property type="protein sequence ID" value="GJH29349.1"/>
    <property type="molecule type" value="Genomic_DNA"/>
</dbReference>
<reference evidence="1" key="1">
    <citation type="submission" date="2022-09" db="EMBL/GenBank/DDBJ databases">
        <title>Isolation and characterization of 3-chlorobenzoate degrading bacteria from soils in Shizuoka.</title>
        <authorList>
            <person name="Ifat A."/>
            <person name="Ogawa N."/>
            <person name="Kimbara K."/>
            <person name="Moriuchi R."/>
            <person name="Dohra H."/>
            <person name="Shintani M."/>
        </authorList>
    </citation>
    <scope>NUCLEOTIDE SEQUENCE</scope>
    <source>
        <strain evidence="1">19CS4-2</strain>
    </source>
</reference>
<protein>
    <submittedName>
        <fullName evidence="1">Uncharacterized protein</fullName>
    </submittedName>
</protein>
<evidence type="ECO:0000313" key="1">
    <source>
        <dbReference type="EMBL" id="GJH29349.1"/>
    </source>
</evidence>
<gene>
    <name evidence="1" type="ORF">CBA19CS42_32555</name>
</gene>
<dbReference type="Proteomes" id="UP001055111">
    <property type="component" value="Unassembled WGS sequence"/>
</dbReference>
<name>A0AA37IIJ0_9BURK</name>
<accession>A0AA37IIJ0</accession>
<dbReference type="AlphaFoldDB" id="A0AA37IIJ0"/>